<evidence type="ECO:0000313" key="1">
    <source>
        <dbReference type="EMBL" id="KAI0086780.1"/>
    </source>
</evidence>
<sequence>MPAEKSSSQPRRSTRVPSKRTTKAAVRPITTPPTASSSSSRKARDPQAYLDHLLTHSQSKLTNIDISDVLNYENFLRLSEDSRRELCTLLPPTAFTTFKPSLDSSHPGLRTQNERPGHSEEENDTKAVNVEERSPTTLDPTVFNNSFFLSGAMTFQDHVFTGWLSKRAKEEVMQYEQGVVDGSLHAEWKDEQWAREHTSGRQGRFSSIVDLVDLAKRSLLQEGDIVTYRRTFPSAGVTVEKELLVYKINPLSHAVDFLLQPGEIPHLPKELVVADPQPPRPPILTMEGIMSSTELEQGVLDVNKQVPPELLSTANTLSYNVGSGPQDTVVASRAAKAVSIWRWRDEVKADPGLQFHLDKGGRDMLGTVFYLMHRP</sequence>
<accession>A0ACB8TXP5</accession>
<comment type="caution">
    <text evidence="1">The sequence shown here is derived from an EMBL/GenBank/DDBJ whole genome shotgun (WGS) entry which is preliminary data.</text>
</comment>
<proteinExistence type="predicted"/>
<evidence type="ECO:0000313" key="2">
    <source>
        <dbReference type="Proteomes" id="UP001055072"/>
    </source>
</evidence>
<dbReference type="EMBL" id="MU274921">
    <property type="protein sequence ID" value="KAI0086780.1"/>
    <property type="molecule type" value="Genomic_DNA"/>
</dbReference>
<dbReference type="Proteomes" id="UP001055072">
    <property type="component" value="Unassembled WGS sequence"/>
</dbReference>
<reference evidence="1" key="1">
    <citation type="journal article" date="2021" name="Environ. Microbiol.">
        <title>Gene family expansions and transcriptome signatures uncover fungal adaptations to wood decay.</title>
        <authorList>
            <person name="Hage H."/>
            <person name="Miyauchi S."/>
            <person name="Viragh M."/>
            <person name="Drula E."/>
            <person name="Min B."/>
            <person name="Chaduli D."/>
            <person name="Navarro D."/>
            <person name="Favel A."/>
            <person name="Norest M."/>
            <person name="Lesage-Meessen L."/>
            <person name="Balint B."/>
            <person name="Merenyi Z."/>
            <person name="de Eugenio L."/>
            <person name="Morin E."/>
            <person name="Martinez A.T."/>
            <person name="Baldrian P."/>
            <person name="Stursova M."/>
            <person name="Martinez M.J."/>
            <person name="Novotny C."/>
            <person name="Magnuson J.K."/>
            <person name="Spatafora J.W."/>
            <person name="Maurice S."/>
            <person name="Pangilinan J."/>
            <person name="Andreopoulos W."/>
            <person name="LaButti K."/>
            <person name="Hundley H."/>
            <person name="Na H."/>
            <person name="Kuo A."/>
            <person name="Barry K."/>
            <person name="Lipzen A."/>
            <person name="Henrissat B."/>
            <person name="Riley R."/>
            <person name="Ahrendt S."/>
            <person name="Nagy L.G."/>
            <person name="Grigoriev I.V."/>
            <person name="Martin F."/>
            <person name="Rosso M.N."/>
        </authorList>
    </citation>
    <scope>NUCLEOTIDE SEQUENCE</scope>
    <source>
        <strain evidence="1">CBS 384.51</strain>
    </source>
</reference>
<gene>
    <name evidence="1" type="ORF">BDY19DRAFT_958640</name>
</gene>
<protein>
    <submittedName>
        <fullName evidence="1">Uncharacterized protein</fullName>
    </submittedName>
</protein>
<keyword evidence="2" id="KW-1185">Reference proteome</keyword>
<organism evidence="1 2">
    <name type="scientific">Irpex rosettiformis</name>
    <dbReference type="NCBI Taxonomy" id="378272"/>
    <lineage>
        <taxon>Eukaryota</taxon>
        <taxon>Fungi</taxon>
        <taxon>Dikarya</taxon>
        <taxon>Basidiomycota</taxon>
        <taxon>Agaricomycotina</taxon>
        <taxon>Agaricomycetes</taxon>
        <taxon>Polyporales</taxon>
        <taxon>Irpicaceae</taxon>
        <taxon>Irpex</taxon>
    </lineage>
</organism>
<name>A0ACB8TXP5_9APHY</name>